<gene>
    <name evidence="1" type="ORF">DPMN_153710</name>
</gene>
<evidence type="ECO:0000313" key="2">
    <source>
        <dbReference type="Proteomes" id="UP000828390"/>
    </source>
</evidence>
<proteinExistence type="predicted"/>
<name>A0A9D4FPD9_DREPO</name>
<keyword evidence="2" id="KW-1185">Reference proteome</keyword>
<dbReference type="EMBL" id="JAIWYP010000007">
    <property type="protein sequence ID" value="KAH3800085.1"/>
    <property type="molecule type" value="Genomic_DNA"/>
</dbReference>
<organism evidence="1 2">
    <name type="scientific">Dreissena polymorpha</name>
    <name type="common">Zebra mussel</name>
    <name type="synonym">Mytilus polymorpha</name>
    <dbReference type="NCBI Taxonomy" id="45954"/>
    <lineage>
        <taxon>Eukaryota</taxon>
        <taxon>Metazoa</taxon>
        <taxon>Spiralia</taxon>
        <taxon>Lophotrochozoa</taxon>
        <taxon>Mollusca</taxon>
        <taxon>Bivalvia</taxon>
        <taxon>Autobranchia</taxon>
        <taxon>Heteroconchia</taxon>
        <taxon>Euheterodonta</taxon>
        <taxon>Imparidentia</taxon>
        <taxon>Neoheterodontei</taxon>
        <taxon>Myida</taxon>
        <taxon>Dreissenoidea</taxon>
        <taxon>Dreissenidae</taxon>
        <taxon>Dreissena</taxon>
    </lineage>
</organism>
<evidence type="ECO:0000313" key="1">
    <source>
        <dbReference type="EMBL" id="KAH3800085.1"/>
    </source>
</evidence>
<protein>
    <submittedName>
        <fullName evidence="1">Uncharacterized protein</fullName>
    </submittedName>
</protein>
<dbReference type="AlphaFoldDB" id="A0A9D4FPD9"/>
<reference evidence="1" key="1">
    <citation type="journal article" date="2019" name="bioRxiv">
        <title>The Genome of the Zebra Mussel, Dreissena polymorpha: A Resource for Invasive Species Research.</title>
        <authorList>
            <person name="McCartney M.A."/>
            <person name="Auch B."/>
            <person name="Kono T."/>
            <person name="Mallez S."/>
            <person name="Zhang Y."/>
            <person name="Obille A."/>
            <person name="Becker A."/>
            <person name="Abrahante J.E."/>
            <person name="Garbe J."/>
            <person name="Badalamenti J.P."/>
            <person name="Herman A."/>
            <person name="Mangelson H."/>
            <person name="Liachko I."/>
            <person name="Sullivan S."/>
            <person name="Sone E.D."/>
            <person name="Koren S."/>
            <person name="Silverstein K.A.T."/>
            <person name="Beckman K.B."/>
            <person name="Gohl D.M."/>
        </authorList>
    </citation>
    <scope>NUCLEOTIDE SEQUENCE</scope>
    <source>
        <strain evidence="1">Duluth1</strain>
        <tissue evidence="1">Whole animal</tissue>
    </source>
</reference>
<sequence>MKIGHEIFKLDRGIIGTNLLTKFHEDQTRNVAYRVFTNQIRTDDGQRPVTKAHLSNQAQNIVGTNLLTKFHEHRKINVASRVLTRQNAPPLGSHFFKQTLLFSNSFKISLRPIF</sequence>
<accession>A0A9D4FPD9</accession>
<dbReference type="Proteomes" id="UP000828390">
    <property type="component" value="Unassembled WGS sequence"/>
</dbReference>
<reference evidence="1" key="2">
    <citation type="submission" date="2020-11" db="EMBL/GenBank/DDBJ databases">
        <authorList>
            <person name="McCartney M.A."/>
            <person name="Auch B."/>
            <person name="Kono T."/>
            <person name="Mallez S."/>
            <person name="Becker A."/>
            <person name="Gohl D.M."/>
            <person name="Silverstein K.A.T."/>
            <person name="Koren S."/>
            <person name="Bechman K.B."/>
            <person name="Herman A."/>
            <person name="Abrahante J.E."/>
            <person name="Garbe J."/>
        </authorList>
    </citation>
    <scope>NUCLEOTIDE SEQUENCE</scope>
    <source>
        <strain evidence="1">Duluth1</strain>
        <tissue evidence="1">Whole animal</tissue>
    </source>
</reference>
<comment type="caution">
    <text evidence="1">The sequence shown here is derived from an EMBL/GenBank/DDBJ whole genome shotgun (WGS) entry which is preliminary data.</text>
</comment>